<dbReference type="AlphaFoldDB" id="A0A914WQ89"/>
<keyword evidence="3" id="KW-1185">Reference proteome</keyword>
<organism evidence="3 4">
    <name type="scientific">Plectus sambesii</name>
    <dbReference type="NCBI Taxonomy" id="2011161"/>
    <lineage>
        <taxon>Eukaryota</taxon>
        <taxon>Metazoa</taxon>
        <taxon>Ecdysozoa</taxon>
        <taxon>Nematoda</taxon>
        <taxon>Chromadorea</taxon>
        <taxon>Plectida</taxon>
        <taxon>Plectina</taxon>
        <taxon>Plectoidea</taxon>
        <taxon>Plectidae</taxon>
        <taxon>Plectus</taxon>
    </lineage>
</organism>
<accession>A0A914WQ89</accession>
<dbReference type="Proteomes" id="UP000887566">
    <property type="component" value="Unplaced"/>
</dbReference>
<evidence type="ECO:0000313" key="3">
    <source>
        <dbReference type="Proteomes" id="UP000887566"/>
    </source>
</evidence>
<evidence type="ECO:0000313" key="4">
    <source>
        <dbReference type="WBParaSite" id="PSAMB.scaffold4852size13349.g25323.t1"/>
    </source>
</evidence>
<feature type="chain" id="PRO_5037989938" evidence="2">
    <location>
        <begin position="18"/>
        <end position="226"/>
    </location>
</feature>
<sequence length="226" mass="25050">MLIRSVSLLFAVFFVFARSSPADIEVRETFIAAPVNNANQSPAWEELVSQQNQGVDFRGQLNADEISEPWNDDSTVKAPLPEEVMAKSLQVMDKEEAVLDLEYEKMELEIKILHKQIENPEVNVSGSQESTTNIIRPQQPENDQHGQQANSNLNEQHAPSHNNATMENNGNIITGEPVDRNETKNNTTIAKAGDSDFLMGGGSRVDCTFGSILLCSILALSYFSRQ</sequence>
<keyword evidence="2" id="KW-0732">Signal</keyword>
<reference evidence="4" key="1">
    <citation type="submission" date="2022-11" db="UniProtKB">
        <authorList>
            <consortium name="WormBaseParasite"/>
        </authorList>
    </citation>
    <scope>IDENTIFICATION</scope>
</reference>
<feature type="signal peptide" evidence="2">
    <location>
        <begin position="1"/>
        <end position="17"/>
    </location>
</feature>
<evidence type="ECO:0000256" key="2">
    <source>
        <dbReference type="SAM" id="SignalP"/>
    </source>
</evidence>
<protein>
    <submittedName>
        <fullName evidence="4">Uncharacterized protein</fullName>
    </submittedName>
</protein>
<feature type="region of interest" description="Disordered" evidence="1">
    <location>
        <begin position="137"/>
        <end position="167"/>
    </location>
</feature>
<evidence type="ECO:0000256" key="1">
    <source>
        <dbReference type="SAM" id="MobiDB-lite"/>
    </source>
</evidence>
<name>A0A914WQ89_9BILA</name>
<dbReference type="WBParaSite" id="PSAMB.scaffold4852size13349.g25323.t1">
    <property type="protein sequence ID" value="PSAMB.scaffold4852size13349.g25323.t1"/>
    <property type="gene ID" value="PSAMB.scaffold4852size13349.g25323"/>
</dbReference>
<proteinExistence type="predicted"/>